<dbReference type="GO" id="GO:0006013">
    <property type="term" value="P:mannose metabolic process"/>
    <property type="evidence" value="ECO:0007669"/>
    <property type="project" value="InterPro"/>
</dbReference>
<dbReference type="InterPro" id="IPR011330">
    <property type="entry name" value="Glyco_hydro/deAcase_b/a-brl"/>
</dbReference>
<sequence>MEHVWKGSDNLGAKAQLFTGALPNSYSPPSGFCFDVLCDDPPIMDDPELKDYNVDQRVAEFINISENQAKVYATNHIVMTMGNDFNYQNAATW</sequence>
<dbReference type="GO" id="GO:0004559">
    <property type="term" value="F:alpha-mannosidase activity"/>
    <property type="evidence" value="ECO:0007669"/>
    <property type="project" value="InterPro"/>
</dbReference>
<dbReference type="InterPro" id="IPR027291">
    <property type="entry name" value="Glyco_hydro_38_N_sf"/>
</dbReference>
<reference evidence="2" key="1">
    <citation type="submission" date="2020-07" db="EMBL/GenBank/DDBJ databases">
        <title>Multicomponent nature underlies the extraordinary mechanical properties of spider dragline silk.</title>
        <authorList>
            <person name="Kono N."/>
            <person name="Nakamura H."/>
            <person name="Mori M."/>
            <person name="Yoshida Y."/>
            <person name="Ohtoshi R."/>
            <person name="Malay A.D."/>
            <person name="Moran D.A.P."/>
            <person name="Tomita M."/>
            <person name="Numata K."/>
            <person name="Arakawa K."/>
        </authorList>
    </citation>
    <scope>NUCLEOTIDE SEQUENCE</scope>
</reference>
<dbReference type="PANTHER" id="PTHR11607">
    <property type="entry name" value="ALPHA-MANNOSIDASE"/>
    <property type="match status" value="1"/>
</dbReference>
<accession>A0A8X6G7E2</accession>
<dbReference type="Gene3D" id="3.20.110.10">
    <property type="entry name" value="Glycoside hydrolase 38, N terminal domain"/>
    <property type="match status" value="1"/>
</dbReference>
<dbReference type="PANTHER" id="PTHR11607:SF3">
    <property type="entry name" value="LYSOSOMAL ALPHA-MANNOSIDASE"/>
    <property type="match status" value="1"/>
</dbReference>
<dbReference type="Proteomes" id="UP000887116">
    <property type="component" value="Unassembled WGS sequence"/>
</dbReference>
<protein>
    <submittedName>
        <fullName evidence="2">Lysosomal alpha-mannosidase</fullName>
    </submittedName>
</protein>
<feature type="non-terminal residue" evidence="2">
    <location>
        <position position="1"/>
    </location>
</feature>
<gene>
    <name evidence="2" type="primary">MAN2B1</name>
    <name evidence="2" type="ORF">TNCT_393621</name>
</gene>
<evidence type="ECO:0000313" key="2">
    <source>
        <dbReference type="EMBL" id="GFQ97852.1"/>
    </source>
</evidence>
<dbReference type="EMBL" id="BMAO01014889">
    <property type="protein sequence ID" value="GFQ97852.1"/>
    <property type="molecule type" value="Genomic_DNA"/>
</dbReference>
<feature type="domain" description="Glycoside hydrolase family 38 N-terminal" evidence="1">
    <location>
        <begin position="2"/>
        <end position="86"/>
    </location>
</feature>
<dbReference type="GO" id="GO:0005764">
    <property type="term" value="C:lysosome"/>
    <property type="evidence" value="ECO:0007669"/>
    <property type="project" value="TreeGrafter"/>
</dbReference>
<keyword evidence="3" id="KW-1185">Reference proteome</keyword>
<name>A0A8X6G7E2_TRICU</name>
<evidence type="ECO:0000313" key="3">
    <source>
        <dbReference type="Proteomes" id="UP000887116"/>
    </source>
</evidence>
<dbReference type="AlphaFoldDB" id="A0A8X6G7E2"/>
<dbReference type="InterPro" id="IPR050843">
    <property type="entry name" value="Glycosyl_Hydrlase_38"/>
</dbReference>
<dbReference type="SUPFAM" id="SSF88713">
    <property type="entry name" value="Glycoside hydrolase/deacetylase"/>
    <property type="match status" value="1"/>
</dbReference>
<evidence type="ECO:0000259" key="1">
    <source>
        <dbReference type="Pfam" id="PF01074"/>
    </source>
</evidence>
<proteinExistence type="predicted"/>
<dbReference type="InterPro" id="IPR000602">
    <property type="entry name" value="Glyco_hydro_38_N"/>
</dbReference>
<organism evidence="2 3">
    <name type="scientific">Trichonephila clavata</name>
    <name type="common">Joro spider</name>
    <name type="synonym">Nephila clavata</name>
    <dbReference type="NCBI Taxonomy" id="2740835"/>
    <lineage>
        <taxon>Eukaryota</taxon>
        <taxon>Metazoa</taxon>
        <taxon>Ecdysozoa</taxon>
        <taxon>Arthropoda</taxon>
        <taxon>Chelicerata</taxon>
        <taxon>Arachnida</taxon>
        <taxon>Araneae</taxon>
        <taxon>Araneomorphae</taxon>
        <taxon>Entelegynae</taxon>
        <taxon>Araneoidea</taxon>
        <taxon>Nephilidae</taxon>
        <taxon>Trichonephila</taxon>
    </lineage>
</organism>
<comment type="caution">
    <text evidence="2">The sequence shown here is derived from an EMBL/GenBank/DDBJ whole genome shotgun (WGS) entry which is preliminary data.</text>
</comment>
<dbReference type="OrthoDB" id="6503025at2759"/>
<dbReference type="Pfam" id="PF01074">
    <property type="entry name" value="Glyco_hydro_38N"/>
    <property type="match status" value="1"/>
</dbReference>